<dbReference type="InterPro" id="IPR002110">
    <property type="entry name" value="Ankyrin_rpt"/>
</dbReference>
<accession>A0A5B8MT78</accession>
<reference evidence="2 3" key="1">
    <citation type="submission" date="2018-07" db="EMBL/GenBank/DDBJ databases">
        <title>The complete nuclear genome of the prasinophyte Chloropicon primus (CCMP1205).</title>
        <authorList>
            <person name="Pombert J.-F."/>
            <person name="Otis C."/>
            <person name="Turmel M."/>
            <person name="Lemieux C."/>
        </authorList>
    </citation>
    <scope>NUCLEOTIDE SEQUENCE [LARGE SCALE GENOMIC DNA]</scope>
    <source>
        <strain evidence="2 3">CCMP1205</strain>
    </source>
</reference>
<protein>
    <recommendedName>
        <fullName evidence="1">F-box domain-containing protein</fullName>
    </recommendedName>
</protein>
<proteinExistence type="predicted"/>
<keyword evidence="3" id="KW-1185">Reference proteome</keyword>
<dbReference type="SUPFAM" id="SSF140860">
    <property type="entry name" value="Pseudo ankyrin repeat-like"/>
    <property type="match status" value="1"/>
</dbReference>
<dbReference type="PANTHER" id="PTHR46586:SF3">
    <property type="entry name" value="ANKYRIN REPEAT-CONTAINING PROTEIN"/>
    <property type="match status" value="1"/>
</dbReference>
<evidence type="ECO:0000259" key="1">
    <source>
        <dbReference type="Pfam" id="PF00646"/>
    </source>
</evidence>
<dbReference type="InterPro" id="IPR036770">
    <property type="entry name" value="Ankyrin_rpt-contain_sf"/>
</dbReference>
<dbReference type="InterPro" id="IPR052050">
    <property type="entry name" value="SecEffector_AnkRepeat"/>
</dbReference>
<dbReference type="Pfam" id="PF00646">
    <property type="entry name" value="F-box"/>
    <property type="match status" value="1"/>
</dbReference>
<dbReference type="InterPro" id="IPR001810">
    <property type="entry name" value="F-box_dom"/>
</dbReference>
<dbReference type="AlphaFoldDB" id="A0A5B8MT78"/>
<sequence length="289" mass="33208">MLLDLQHAALERLEKASGFVKVPDEVWFVVARHLNPQDRIAFALTCRTFLEAVRAASPKTEGEKVVLKTHLEDWMSTPCFSLSWFQWVFRSFKRRKGTRQLIARGALSKHDNHFCDSDLMYLAAFQGSKEVIEWLVSQGVRLDIKQCDVGVATGAASGGHLELLKWLKGKGCKFHGRTCLHAAREGRLHVLQWLRSQNPPCPWHMRTCEAAVDGGQLEVLQWLRSQDPPCPWNLDMCGMIALELEHHDILDWIAEEEWDEESYDDDDDDDEFDYIVDRFGQVLEIVDES</sequence>
<dbReference type="EMBL" id="CP031044">
    <property type="protein sequence ID" value="QDZ23743.1"/>
    <property type="molecule type" value="Genomic_DNA"/>
</dbReference>
<gene>
    <name evidence="2" type="ORF">A3770_11p62610</name>
</gene>
<evidence type="ECO:0000313" key="2">
    <source>
        <dbReference type="EMBL" id="QDZ23743.1"/>
    </source>
</evidence>
<dbReference type="OrthoDB" id="67499at2759"/>
<evidence type="ECO:0000313" key="3">
    <source>
        <dbReference type="Proteomes" id="UP000316726"/>
    </source>
</evidence>
<dbReference type="Gene3D" id="1.25.40.20">
    <property type="entry name" value="Ankyrin repeat-containing domain"/>
    <property type="match status" value="1"/>
</dbReference>
<dbReference type="Proteomes" id="UP000316726">
    <property type="component" value="Chromosome 11"/>
</dbReference>
<feature type="domain" description="F-box" evidence="1">
    <location>
        <begin position="22"/>
        <end position="54"/>
    </location>
</feature>
<dbReference type="Pfam" id="PF12796">
    <property type="entry name" value="Ank_2"/>
    <property type="match status" value="1"/>
</dbReference>
<name>A0A5B8MT78_9CHLO</name>
<dbReference type="CDD" id="cd09917">
    <property type="entry name" value="F-box_SF"/>
    <property type="match status" value="1"/>
</dbReference>
<dbReference type="PANTHER" id="PTHR46586">
    <property type="entry name" value="ANKYRIN REPEAT-CONTAINING PROTEIN"/>
    <property type="match status" value="1"/>
</dbReference>
<organism evidence="2 3">
    <name type="scientific">Chloropicon primus</name>
    <dbReference type="NCBI Taxonomy" id="1764295"/>
    <lineage>
        <taxon>Eukaryota</taxon>
        <taxon>Viridiplantae</taxon>
        <taxon>Chlorophyta</taxon>
        <taxon>Chloropicophyceae</taxon>
        <taxon>Chloropicales</taxon>
        <taxon>Chloropicaceae</taxon>
        <taxon>Chloropicon</taxon>
    </lineage>
</organism>